<evidence type="ECO:0000256" key="3">
    <source>
        <dbReference type="ARBA" id="ARBA00022989"/>
    </source>
</evidence>
<proteinExistence type="predicted"/>
<keyword evidence="2 5" id="KW-0812">Transmembrane</keyword>
<evidence type="ECO:0000313" key="7">
    <source>
        <dbReference type="Proteomes" id="UP001140091"/>
    </source>
</evidence>
<accession>A0A9W8JI07</accession>
<dbReference type="EMBL" id="JANBPK010000704">
    <property type="protein sequence ID" value="KAJ2935161.1"/>
    <property type="molecule type" value="Genomic_DNA"/>
</dbReference>
<name>A0A9W8JI07_9AGAR</name>
<feature type="transmembrane region" description="Helical" evidence="5">
    <location>
        <begin position="169"/>
        <end position="186"/>
    </location>
</feature>
<dbReference type="PANTHER" id="PTHR23112">
    <property type="entry name" value="G PROTEIN-COUPLED RECEPTOR 157-RELATED"/>
    <property type="match status" value="1"/>
</dbReference>
<keyword evidence="3 5" id="KW-1133">Transmembrane helix</keyword>
<comment type="caution">
    <text evidence="6">The sequence shown here is derived from an EMBL/GenBank/DDBJ whole genome shotgun (WGS) entry which is preliminary data.</text>
</comment>
<evidence type="ECO:0000256" key="4">
    <source>
        <dbReference type="ARBA" id="ARBA00023136"/>
    </source>
</evidence>
<evidence type="ECO:0000256" key="5">
    <source>
        <dbReference type="SAM" id="Phobius"/>
    </source>
</evidence>
<dbReference type="OrthoDB" id="100006at2759"/>
<feature type="transmembrane region" description="Helical" evidence="5">
    <location>
        <begin position="117"/>
        <end position="140"/>
    </location>
</feature>
<gene>
    <name evidence="6" type="ORF">H1R20_g1907</name>
</gene>
<organism evidence="6 7">
    <name type="scientific">Candolleomyces eurysporus</name>
    <dbReference type="NCBI Taxonomy" id="2828524"/>
    <lineage>
        <taxon>Eukaryota</taxon>
        <taxon>Fungi</taxon>
        <taxon>Dikarya</taxon>
        <taxon>Basidiomycota</taxon>
        <taxon>Agaricomycotina</taxon>
        <taxon>Agaricomycetes</taxon>
        <taxon>Agaricomycetidae</taxon>
        <taxon>Agaricales</taxon>
        <taxon>Agaricineae</taxon>
        <taxon>Psathyrellaceae</taxon>
        <taxon>Candolleomyces</taxon>
    </lineage>
</organism>
<sequence>MSSSARLFCFGERLGIYLTVQSSCFSAAAVVILLFYAFIRWWKRRGSQSEDTDVSASILFLNLMLADLLQAIGNMPSFQWMRDREVTEGTLCTAQAIIKQIGINGVALSSLRTVTPLALKCVIAFIWVFIGLVVGIPNAVRRNEPTYYGNTGYWCWIKTGLATQLLSEYVWVWASAVIMAILYGTMSRLIWRLRGSVGGGEVGSRAQAYQQLL</sequence>
<protein>
    <recommendedName>
        <fullName evidence="8">Glucose receptor Git3 N-terminal domain-containing protein</fullName>
    </recommendedName>
</protein>
<evidence type="ECO:0000313" key="6">
    <source>
        <dbReference type="EMBL" id="KAJ2935161.1"/>
    </source>
</evidence>
<dbReference type="GO" id="GO:0005886">
    <property type="term" value="C:plasma membrane"/>
    <property type="evidence" value="ECO:0007669"/>
    <property type="project" value="TreeGrafter"/>
</dbReference>
<comment type="subcellular location">
    <subcellularLocation>
        <location evidence="1">Membrane</location>
        <topology evidence="1">Multi-pass membrane protein</topology>
    </subcellularLocation>
</comment>
<feature type="transmembrane region" description="Helical" evidence="5">
    <location>
        <begin position="16"/>
        <end position="39"/>
    </location>
</feature>
<feature type="non-terminal residue" evidence="6">
    <location>
        <position position="1"/>
    </location>
</feature>
<keyword evidence="4 5" id="KW-0472">Membrane</keyword>
<dbReference type="PANTHER" id="PTHR23112:SF37">
    <property type="entry name" value="G PROTEIN-COUPLED RECEPTOR GPR1"/>
    <property type="match status" value="1"/>
</dbReference>
<evidence type="ECO:0000256" key="1">
    <source>
        <dbReference type="ARBA" id="ARBA00004141"/>
    </source>
</evidence>
<dbReference type="Proteomes" id="UP001140091">
    <property type="component" value="Unassembled WGS sequence"/>
</dbReference>
<dbReference type="GO" id="GO:0007189">
    <property type="term" value="P:adenylate cyclase-activating G protein-coupled receptor signaling pathway"/>
    <property type="evidence" value="ECO:0007669"/>
    <property type="project" value="TreeGrafter"/>
</dbReference>
<reference evidence="6" key="1">
    <citation type="submission" date="2022-06" db="EMBL/GenBank/DDBJ databases">
        <title>Genome Sequence of Candolleomyces eurysporus.</title>
        <authorList>
            <person name="Buettner E."/>
        </authorList>
    </citation>
    <scope>NUCLEOTIDE SEQUENCE</scope>
    <source>
        <strain evidence="6">VTCC 930004</strain>
    </source>
</reference>
<dbReference type="Gene3D" id="1.20.1070.10">
    <property type="entry name" value="Rhodopsin 7-helix transmembrane proteins"/>
    <property type="match status" value="1"/>
</dbReference>
<keyword evidence="7" id="KW-1185">Reference proteome</keyword>
<evidence type="ECO:0000256" key="2">
    <source>
        <dbReference type="ARBA" id="ARBA00022692"/>
    </source>
</evidence>
<dbReference type="AlphaFoldDB" id="A0A9W8JI07"/>
<dbReference type="GO" id="GO:0004930">
    <property type="term" value="F:G protein-coupled receptor activity"/>
    <property type="evidence" value="ECO:0007669"/>
    <property type="project" value="TreeGrafter"/>
</dbReference>
<evidence type="ECO:0008006" key="8">
    <source>
        <dbReference type="Google" id="ProtNLM"/>
    </source>
</evidence>